<proteinExistence type="predicted"/>
<dbReference type="EMBL" id="UINC01108844">
    <property type="protein sequence ID" value="SVC75246.1"/>
    <property type="molecule type" value="Genomic_DNA"/>
</dbReference>
<name>A0A382PPR7_9ZZZZ</name>
<feature type="non-terminal residue" evidence="1">
    <location>
        <position position="1"/>
    </location>
</feature>
<gene>
    <name evidence="1" type="ORF">METZ01_LOCUS328100</name>
</gene>
<sequence length="92" mass="10514">DMNYYTTAEERDRPSALRIVDPAFDHEQSLRWSLGLEGVSLAVIGMYSPQELERNIEWVRRFQPLAPAANKTLLDSGRDFASAWGEHYGDVE</sequence>
<evidence type="ECO:0000313" key="1">
    <source>
        <dbReference type="EMBL" id="SVC75246.1"/>
    </source>
</evidence>
<reference evidence="1" key="1">
    <citation type="submission" date="2018-05" db="EMBL/GenBank/DDBJ databases">
        <authorList>
            <person name="Lanie J.A."/>
            <person name="Ng W.-L."/>
            <person name="Kazmierczak K.M."/>
            <person name="Andrzejewski T.M."/>
            <person name="Davidsen T.M."/>
            <person name="Wayne K.J."/>
            <person name="Tettelin H."/>
            <person name="Glass J.I."/>
            <person name="Rusch D."/>
            <person name="Podicherti R."/>
            <person name="Tsui H.-C.T."/>
            <person name="Winkler M.E."/>
        </authorList>
    </citation>
    <scope>NUCLEOTIDE SEQUENCE</scope>
</reference>
<dbReference type="AlphaFoldDB" id="A0A382PPR7"/>
<accession>A0A382PPR7</accession>
<evidence type="ECO:0008006" key="2">
    <source>
        <dbReference type="Google" id="ProtNLM"/>
    </source>
</evidence>
<organism evidence="1">
    <name type="scientific">marine metagenome</name>
    <dbReference type="NCBI Taxonomy" id="408172"/>
    <lineage>
        <taxon>unclassified sequences</taxon>
        <taxon>metagenomes</taxon>
        <taxon>ecological metagenomes</taxon>
    </lineage>
</organism>
<protein>
    <recommendedName>
        <fullName evidence="2">NADP-dependent oxidoreductase domain-containing protein</fullName>
    </recommendedName>
</protein>